<dbReference type="InterPro" id="IPR002220">
    <property type="entry name" value="DapA-like"/>
</dbReference>
<evidence type="ECO:0000256" key="4">
    <source>
        <dbReference type="SAM" id="Phobius"/>
    </source>
</evidence>
<protein>
    <submittedName>
        <fullName evidence="5">Dihydrodipicolinate synthase family protein</fullName>
        <ecNumber evidence="5">4.1.3.3</ecNumber>
        <ecNumber evidence="5">4.2.1.41</ecNumber>
        <ecNumber evidence="5">4.3.3.7</ecNumber>
    </submittedName>
</protein>
<dbReference type="EC" id="4.3.3.7" evidence="5"/>
<dbReference type="RefSeq" id="WP_369019045.1">
    <property type="nucleotide sequence ID" value="NZ_CP121689.1"/>
</dbReference>
<dbReference type="InterPro" id="IPR013785">
    <property type="entry name" value="Aldolase_TIM"/>
</dbReference>
<accession>A0ABZ2YFE9</accession>
<dbReference type="GO" id="GO:0047448">
    <property type="term" value="F:5-dehydro-4-deoxyglucarate dehydratase activity"/>
    <property type="evidence" value="ECO:0007669"/>
    <property type="project" value="UniProtKB-EC"/>
</dbReference>
<keyword evidence="2 3" id="KW-0456">Lyase</keyword>
<gene>
    <name evidence="5" type="ORF">QBE54_03905</name>
</gene>
<feature type="transmembrane region" description="Helical" evidence="4">
    <location>
        <begin position="191"/>
        <end position="217"/>
    </location>
</feature>
<dbReference type="GO" id="GO:0008747">
    <property type="term" value="F:N-acetylneuraminate lyase activity"/>
    <property type="evidence" value="ECO:0007669"/>
    <property type="project" value="UniProtKB-EC"/>
</dbReference>
<dbReference type="PANTHER" id="PTHR12128">
    <property type="entry name" value="DIHYDRODIPICOLINATE SYNTHASE"/>
    <property type="match status" value="1"/>
</dbReference>
<dbReference type="SMART" id="SM01130">
    <property type="entry name" value="DHDPS"/>
    <property type="match status" value="1"/>
</dbReference>
<dbReference type="Proteomes" id="UP001461341">
    <property type="component" value="Chromosome"/>
</dbReference>
<evidence type="ECO:0000313" key="6">
    <source>
        <dbReference type="Proteomes" id="UP001461341"/>
    </source>
</evidence>
<dbReference type="PANTHER" id="PTHR12128:SF66">
    <property type="entry name" value="4-HYDROXY-2-OXOGLUTARATE ALDOLASE, MITOCHONDRIAL"/>
    <property type="match status" value="1"/>
</dbReference>
<evidence type="ECO:0000256" key="3">
    <source>
        <dbReference type="PIRNR" id="PIRNR001365"/>
    </source>
</evidence>
<dbReference type="PIRSF" id="PIRSF001365">
    <property type="entry name" value="DHDPS"/>
    <property type="match status" value="1"/>
</dbReference>
<dbReference type="PRINTS" id="PR00146">
    <property type="entry name" value="DHPICSNTHASE"/>
</dbReference>
<evidence type="ECO:0000256" key="2">
    <source>
        <dbReference type="ARBA" id="ARBA00023239"/>
    </source>
</evidence>
<dbReference type="EC" id="4.1.3.3" evidence="5"/>
<reference evidence="5 6" key="1">
    <citation type="submission" date="2023-03" db="EMBL/GenBank/DDBJ databases">
        <title>Novel Species.</title>
        <authorList>
            <person name="Ma S."/>
        </authorList>
    </citation>
    <scope>NUCLEOTIDE SEQUENCE [LARGE SCALE GENOMIC DNA]</scope>
    <source>
        <strain evidence="5 6">B11</strain>
    </source>
</reference>
<dbReference type="SUPFAM" id="SSF51569">
    <property type="entry name" value="Aldolase"/>
    <property type="match status" value="1"/>
</dbReference>
<keyword evidence="4" id="KW-0812">Transmembrane</keyword>
<evidence type="ECO:0000313" key="5">
    <source>
        <dbReference type="EMBL" id="WZL76881.1"/>
    </source>
</evidence>
<keyword evidence="4" id="KW-0472">Membrane</keyword>
<organism evidence="5 6">
    <name type="scientific">Thermatribacter velox</name>
    <dbReference type="NCBI Taxonomy" id="3039681"/>
    <lineage>
        <taxon>Bacteria</taxon>
        <taxon>Pseudomonadati</taxon>
        <taxon>Atribacterota</taxon>
        <taxon>Atribacteria</taxon>
        <taxon>Atribacterales</taxon>
        <taxon>Thermatribacteraceae</taxon>
        <taxon>Thermatribacter</taxon>
    </lineage>
</organism>
<dbReference type="EC" id="4.2.1.41" evidence="5"/>
<dbReference type="EMBL" id="CP121689">
    <property type="protein sequence ID" value="WZL76881.1"/>
    <property type="molecule type" value="Genomic_DNA"/>
</dbReference>
<dbReference type="Pfam" id="PF00701">
    <property type="entry name" value="DHDPS"/>
    <property type="match status" value="1"/>
</dbReference>
<keyword evidence="4" id="KW-1133">Transmembrane helix</keyword>
<sequence length="299" mass="32637">MSLEIKNKLSGVFAPIVTPFDEKGEIVFDALQRNIAKLNETPLRGYFVLGTNGEFRSLTFEEKLKIVELVKKETSGKGKIVIAGASCESTFESVKLAKELCNLDVDFISLMPPSFFAKRMTDETLVGYFTEVAEAIDKPVLLYNNPSVANGLCLSTKVIAKVSEHPNIFGIKDTSKGNYDSYLLSTQGKDFWVLAGSASFFFPAVILGGVGGVLSLANVFPDLCCQLYELAVKKDLEAGISLHRKIMKLNSLVSGSFGVAGVKAAMDKFGFEGLYPRRPLLPLSKEEANNLQEAIQKVL</sequence>
<evidence type="ECO:0000256" key="1">
    <source>
        <dbReference type="ARBA" id="ARBA00007592"/>
    </source>
</evidence>
<dbReference type="CDD" id="cd00408">
    <property type="entry name" value="DHDPS-like"/>
    <property type="match status" value="1"/>
</dbReference>
<comment type="similarity">
    <text evidence="1 3">Belongs to the DapA family.</text>
</comment>
<keyword evidence="6" id="KW-1185">Reference proteome</keyword>
<dbReference type="GO" id="GO:0008840">
    <property type="term" value="F:4-hydroxy-tetrahydrodipicolinate synthase activity"/>
    <property type="evidence" value="ECO:0007669"/>
    <property type="project" value="UniProtKB-EC"/>
</dbReference>
<name>A0ABZ2YFE9_9BACT</name>
<proteinExistence type="inferred from homology"/>
<dbReference type="Gene3D" id="3.20.20.70">
    <property type="entry name" value="Aldolase class I"/>
    <property type="match status" value="1"/>
</dbReference>